<evidence type="ECO:0000313" key="3">
    <source>
        <dbReference type="Proteomes" id="UP000217790"/>
    </source>
</evidence>
<gene>
    <name evidence="2" type="ORF">ARMGADRAFT_1085799</name>
</gene>
<dbReference type="InParanoid" id="A0A2H3D0Z9"/>
<keyword evidence="3" id="KW-1185">Reference proteome</keyword>
<accession>A0A2H3D0Z9</accession>
<evidence type="ECO:0000313" key="2">
    <source>
        <dbReference type="EMBL" id="PBK87404.1"/>
    </source>
</evidence>
<feature type="compositionally biased region" description="Polar residues" evidence="1">
    <location>
        <begin position="10"/>
        <end position="19"/>
    </location>
</feature>
<dbReference type="AlphaFoldDB" id="A0A2H3D0Z9"/>
<dbReference type="Proteomes" id="UP000217790">
    <property type="component" value="Unassembled WGS sequence"/>
</dbReference>
<evidence type="ECO:0000256" key="1">
    <source>
        <dbReference type="SAM" id="MobiDB-lite"/>
    </source>
</evidence>
<organism evidence="2 3">
    <name type="scientific">Armillaria gallica</name>
    <name type="common">Bulbous honey fungus</name>
    <name type="synonym">Armillaria bulbosa</name>
    <dbReference type="NCBI Taxonomy" id="47427"/>
    <lineage>
        <taxon>Eukaryota</taxon>
        <taxon>Fungi</taxon>
        <taxon>Dikarya</taxon>
        <taxon>Basidiomycota</taxon>
        <taxon>Agaricomycotina</taxon>
        <taxon>Agaricomycetes</taxon>
        <taxon>Agaricomycetidae</taxon>
        <taxon>Agaricales</taxon>
        <taxon>Marasmiineae</taxon>
        <taxon>Physalacriaceae</taxon>
        <taxon>Armillaria</taxon>
    </lineage>
</organism>
<reference evidence="3" key="1">
    <citation type="journal article" date="2017" name="Nat. Ecol. Evol.">
        <title>Genome expansion and lineage-specific genetic innovations in the forest pathogenic fungi Armillaria.</title>
        <authorList>
            <person name="Sipos G."/>
            <person name="Prasanna A.N."/>
            <person name="Walter M.C."/>
            <person name="O'Connor E."/>
            <person name="Balint B."/>
            <person name="Krizsan K."/>
            <person name="Kiss B."/>
            <person name="Hess J."/>
            <person name="Varga T."/>
            <person name="Slot J."/>
            <person name="Riley R."/>
            <person name="Boka B."/>
            <person name="Rigling D."/>
            <person name="Barry K."/>
            <person name="Lee J."/>
            <person name="Mihaltcheva S."/>
            <person name="LaButti K."/>
            <person name="Lipzen A."/>
            <person name="Waldron R."/>
            <person name="Moloney N.M."/>
            <person name="Sperisen C."/>
            <person name="Kredics L."/>
            <person name="Vagvoelgyi C."/>
            <person name="Patrignani A."/>
            <person name="Fitzpatrick D."/>
            <person name="Nagy I."/>
            <person name="Doyle S."/>
            <person name="Anderson J.B."/>
            <person name="Grigoriev I.V."/>
            <person name="Gueldener U."/>
            <person name="Muensterkoetter M."/>
            <person name="Nagy L.G."/>
        </authorList>
    </citation>
    <scope>NUCLEOTIDE SEQUENCE [LARGE SCALE GENOMIC DNA]</scope>
    <source>
        <strain evidence="3">Ar21-2</strain>
    </source>
</reference>
<protein>
    <submittedName>
        <fullName evidence="2">Uncharacterized protein</fullName>
    </submittedName>
</protein>
<proteinExistence type="predicted"/>
<dbReference type="EMBL" id="KZ293679">
    <property type="protein sequence ID" value="PBK87404.1"/>
    <property type="molecule type" value="Genomic_DNA"/>
</dbReference>
<feature type="region of interest" description="Disordered" evidence="1">
    <location>
        <begin position="1"/>
        <end position="20"/>
    </location>
</feature>
<sequence>MSAERISRAGLSQQDSSKPSLLRQAVVTNDDHDRLFLALATEHLGPIPARGLVDPAQHLAARLPWIPLHIWSGTGRSTPFRIKLLFLDTYATCRCRLLRCLNYTGGSIP</sequence>
<name>A0A2H3D0Z9_ARMGA</name>
<dbReference type="OrthoDB" id="2977961at2759"/>